<evidence type="ECO:0000313" key="2">
    <source>
        <dbReference type="EMBL" id="GGX54161.1"/>
    </source>
</evidence>
<gene>
    <name evidence="2" type="ORF">GCM10010946_36050</name>
</gene>
<accession>A0ABQ2Y3H6</accession>
<organism evidence="2 3">
    <name type="scientific">Undibacterium squillarum</name>
    <dbReference type="NCBI Taxonomy" id="1131567"/>
    <lineage>
        <taxon>Bacteria</taxon>
        <taxon>Pseudomonadati</taxon>
        <taxon>Pseudomonadota</taxon>
        <taxon>Betaproteobacteria</taxon>
        <taxon>Burkholderiales</taxon>
        <taxon>Oxalobacteraceae</taxon>
        <taxon>Undibacterium</taxon>
    </lineage>
</organism>
<sequence>MNTLPLSAESLALAKLPAALLRWLALWDQLWQWEAPQQQCSPHWPAAQGSAPDGDGIWLGCTSLDDKKIWLAVQDGKVTGGAIGEVHGARLCALLQRALTEKADAVMIIAESGGVRLQEANAGLIAVAECIDAVLRLRAAGIPVLVLIDRGRGCFGGMGLIAAAATQVWMTPAARWGMSGAAVIAQAHGNTEFDPEDKALHARTHGAWHRSHLREATLLPDHEPATLRQQIATLLAQPVSEAADFFTLPVLQRRQRALSERWQTGKSFTDVISYWQSQDVALPSQWLHEQPRTAVATETGTVQISTLQKRVLAQLSLNDTVQISPQGVVRGQWQSRYRWLVTGTAGGTESGTVLVLAQAAACIQALQEPVDAVLLLISTCGQRLRYQEEMLSLHQAMLHLSACLFALRQAGKPVLALVCDQAAASAVVSGGMQCDALWALPEAQIRVMSADAIARVTGTDLAADSLRPAQTAQAHWQTGAVQQLCEAPDRAMLDDWAAELLQQQRANTCLPLPDQRSFLGWQRQGRTAAYPVMQALQAATLHSLALQPEAV</sequence>
<dbReference type="Pfam" id="PF06833">
    <property type="entry name" value="MdcE"/>
    <property type="match status" value="1"/>
</dbReference>
<dbReference type="InterPro" id="IPR034733">
    <property type="entry name" value="AcCoA_carboxyl_beta"/>
</dbReference>
<dbReference type="PANTHER" id="PTHR42995">
    <property type="entry name" value="ACETYL-COENZYME A CARBOXYLASE CARBOXYL TRANSFERASE SUBUNIT BETA, CHLOROPLASTIC"/>
    <property type="match status" value="1"/>
</dbReference>
<dbReference type="Gene3D" id="3.90.226.10">
    <property type="entry name" value="2-enoyl-CoA Hydratase, Chain A, domain 1"/>
    <property type="match status" value="2"/>
</dbReference>
<evidence type="ECO:0000313" key="3">
    <source>
        <dbReference type="Proteomes" id="UP000653343"/>
    </source>
</evidence>
<evidence type="ECO:0000259" key="1">
    <source>
        <dbReference type="Pfam" id="PF01039"/>
    </source>
</evidence>
<dbReference type="Pfam" id="PF01039">
    <property type="entry name" value="Carboxyl_trans"/>
    <property type="match status" value="1"/>
</dbReference>
<dbReference type="Proteomes" id="UP000653343">
    <property type="component" value="Unassembled WGS sequence"/>
</dbReference>
<keyword evidence="3" id="KW-1185">Reference proteome</keyword>
<protein>
    <recommendedName>
        <fullName evidence="1">Acetyl-coenzyme A carboxylase carboxyl transferase subunit beta domain-containing protein</fullName>
    </recommendedName>
</protein>
<reference evidence="3" key="1">
    <citation type="journal article" date="2019" name="Int. J. Syst. Evol. Microbiol.">
        <title>The Global Catalogue of Microorganisms (GCM) 10K type strain sequencing project: providing services to taxonomists for standard genome sequencing and annotation.</title>
        <authorList>
            <consortium name="The Broad Institute Genomics Platform"/>
            <consortium name="The Broad Institute Genome Sequencing Center for Infectious Disease"/>
            <person name="Wu L."/>
            <person name="Ma J."/>
        </authorList>
    </citation>
    <scope>NUCLEOTIDE SEQUENCE [LARGE SCALE GENOMIC DNA]</scope>
    <source>
        <strain evidence="3">KCTC 23917</strain>
    </source>
</reference>
<dbReference type="PANTHER" id="PTHR42995:SF1">
    <property type="entry name" value="MALONATE DECARBOXYLASE BETA SUBUNIT"/>
    <property type="match status" value="1"/>
</dbReference>
<dbReference type="InterPro" id="IPR029045">
    <property type="entry name" value="ClpP/crotonase-like_dom_sf"/>
</dbReference>
<proteinExistence type="predicted"/>
<comment type="caution">
    <text evidence="2">The sequence shown here is derived from an EMBL/GenBank/DDBJ whole genome shotgun (WGS) entry which is preliminary data.</text>
</comment>
<feature type="domain" description="Acetyl-coenzyme A carboxylase carboxyl transferase subunit beta" evidence="1">
    <location>
        <begin position="70"/>
        <end position="207"/>
    </location>
</feature>
<dbReference type="EMBL" id="BMYU01000013">
    <property type="protein sequence ID" value="GGX54161.1"/>
    <property type="molecule type" value="Genomic_DNA"/>
</dbReference>
<name>A0ABQ2Y3H6_9BURK</name>
<dbReference type="RefSeq" id="WP_189359056.1">
    <property type="nucleotide sequence ID" value="NZ_BMYU01000013.1"/>
</dbReference>
<dbReference type="SUPFAM" id="SSF52096">
    <property type="entry name" value="ClpP/crotonase"/>
    <property type="match status" value="2"/>
</dbReference>